<reference evidence="3" key="1">
    <citation type="submission" date="2019-12" db="EMBL/GenBank/DDBJ databases">
        <title>Genome sequencing and annotation of Brassica cretica.</title>
        <authorList>
            <person name="Studholme D.J."/>
            <person name="Sarris P.F."/>
        </authorList>
    </citation>
    <scope>NUCLEOTIDE SEQUENCE</scope>
    <source>
        <strain evidence="3">PFS-102/07</strain>
        <tissue evidence="3">Leaf</tissue>
    </source>
</reference>
<feature type="domain" description="STICHEL DnaA-N-like alpha-beta" evidence="2">
    <location>
        <begin position="1"/>
        <end position="36"/>
    </location>
</feature>
<gene>
    <name evidence="3" type="ORF">F2Q70_00034589</name>
</gene>
<accession>A0A8S9JTZ3</accession>
<organism evidence="3">
    <name type="scientific">Brassica cretica</name>
    <name type="common">Mustard</name>
    <dbReference type="NCBI Taxonomy" id="69181"/>
    <lineage>
        <taxon>Eukaryota</taxon>
        <taxon>Viridiplantae</taxon>
        <taxon>Streptophyta</taxon>
        <taxon>Embryophyta</taxon>
        <taxon>Tracheophyta</taxon>
        <taxon>Spermatophyta</taxon>
        <taxon>Magnoliopsida</taxon>
        <taxon>eudicotyledons</taxon>
        <taxon>Gunneridae</taxon>
        <taxon>Pentapetalae</taxon>
        <taxon>rosids</taxon>
        <taxon>malvids</taxon>
        <taxon>Brassicales</taxon>
        <taxon>Brassicaceae</taxon>
        <taxon>Brassiceae</taxon>
        <taxon>Brassica</taxon>
    </lineage>
</organism>
<comment type="caution">
    <text evidence="3">The sequence shown here is derived from an EMBL/GenBank/DDBJ whole genome shotgun (WGS) entry which is preliminary data.</text>
</comment>
<proteinExistence type="predicted"/>
<dbReference type="AlphaFoldDB" id="A0A8S9JTZ3"/>
<dbReference type="InterPro" id="IPR054506">
    <property type="entry name" value="DnaA_N-like_STI"/>
</dbReference>
<feature type="compositionally biased region" description="Basic and acidic residues" evidence="1">
    <location>
        <begin position="79"/>
        <end position="90"/>
    </location>
</feature>
<evidence type="ECO:0000256" key="1">
    <source>
        <dbReference type="SAM" id="MobiDB-lite"/>
    </source>
</evidence>
<sequence>MFSSPLTKSTAEKFRGHIMQAFEAVLESPVTIEIRCETKRDSRPRSSLALVGQDHNVNGSGRSEIVEVIESNGQRRRQQQKEEEERKERGVGSSALARARRKHMEASQSQNQSQSIVRGKVSLAHVIQQADGCTLQNGWSKRKAVSIAEKLEQENLRLEARSRSLLCWKTSRGTRRKATRLKVRGRRTRPRTLLKLVSCGKCLSTRSPSR</sequence>
<dbReference type="Pfam" id="PF23007">
    <property type="entry name" value="DnaA_N-like_STI"/>
    <property type="match status" value="1"/>
</dbReference>
<evidence type="ECO:0000259" key="2">
    <source>
        <dbReference type="Pfam" id="PF23007"/>
    </source>
</evidence>
<evidence type="ECO:0000313" key="3">
    <source>
        <dbReference type="EMBL" id="KAF2585188.1"/>
    </source>
</evidence>
<dbReference type="EMBL" id="QGKY02000246">
    <property type="protein sequence ID" value="KAF2585188.1"/>
    <property type="molecule type" value="Genomic_DNA"/>
</dbReference>
<protein>
    <recommendedName>
        <fullName evidence="2">STICHEL DnaA-N-like alpha-beta domain-containing protein</fullName>
    </recommendedName>
</protein>
<feature type="region of interest" description="Disordered" evidence="1">
    <location>
        <begin position="72"/>
        <end position="114"/>
    </location>
</feature>
<name>A0A8S9JTZ3_BRACR</name>